<feature type="compositionally biased region" description="Gly residues" evidence="1">
    <location>
        <begin position="77"/>
        <end position="87"/>
    </location>
</feature>
<dbReference type="Proteomes" id="UP000652761">
    <property type="component" value="Unassembled WGS sequence"/>
</dbReference>
<feature type="compositionally biased region" description="Polar residues" evidence="1">
    <location>
        <begin position="176"/>
        <end position="194"/>
    </location>
</feature>
<proteinExistence type="predicted"/>
<feature type="region of interest" description="Disordered" evidence="1">
    <location>
        <begin position="272"/>
        <end position="314"/>
    </location>
</feature>
<feature type="compositionally biased region" description="Gly residues" evidence="1">
    <location>
        <begin position="117"/>
        <end position="137"/>
    </location>
</feature>
<feature type="compositionally biased region" description="Basic and acidic residues" evidence="1">
    <location>
        <begin position="93"/>
        <end position="106"/>
    </location>
</feature>
<comment type="caution">
    <text evidence="2">The sequence shown here is derived from an EMBL/GenBank/DDBJ whole genome shotgun (WGS) entry which is preliminary data.</text>
</comment>
<protein>
    <submittedName>
        <fullName evidence="2">Uncharacterized protein</fullName>
    </submittedName>
</protein>
<reference evidence="2" key="1">
    <citation type="submission" date="2017-07" db="EMBL/GenBank/DDBJ databases">
        <title>Taro Niue Genome Assembly and Annotation.</title>
        <authorList>
            <person name="Atibalentja N."/>
            <person name="Keating K."/>
            <person name="Fields C.J."/>
        </authorList>
    </citation>
    <scope>NUCLEOTIDE SEQUENCE</scope>
    <source>
        <strain evidence="2">Niue_2</strain>
        <tissue evidence="2">Leaf</tissue>
    </source>
</reference>
<evidence type="ECO:0000256" key="1">
    <source>
        <dbReference type="SAM" id="MobiDB-lite"/>
    </source>
</evidence>
<gene>
    <name evidence="2" type="ORF">Taro_018408</name>
</gene>
<name>A0A843V2C9_COLES</name>
<dbReference type="AlphaFoldDB" id="A0A843V2C9"/>
<feature type="region of interest" description="Disordered" evidence="1">
    <location>
        <begin position="54"/>
        <end position="239"/>
    </location>
</feature>
<sequence length="314" mass="32765">MGLDVCRFMTPEDLGMRLDVCRFMTPEDLDMANGSLVTTCGVSVWANAGGLDHEEEAPTGVEDPSRHVRPMASEDQTGGGARPGGGARAQATRQHERRGSAAERQRPAGVRARTRGQTGGGARPGGGASPRTGGGGCTPLLEPTGVRTSAEPAGVRTPPNRRGCIPRGLAGGPLCNFTQTGSRTGSSYGEQTCPPQKEGTSPEGLRERISSARRPQVSPGRESVSPAWGKKKKPSGGGLRARASHLWKSAFRMEGCPSIYKGFGEWSGGVRGSAGVRKRMPRGGGPPDQWGRPTRPGLKARQARAGPAGVPCLV</sequence>
<evidence type="ECO:0000313" key="2">
    <source>
        <dbReference type="EMBL" id="MQL85889.1"/>
    </source>
</evidence>
<dbReference type="EMBL" id="NMUH01000856">
    <property type="protein sequence ID" value="MQL85889.1"/>
    <property type="molecule type" value="Genomic_DNA"/>
</dbReference>
<accession>A0A843V2C9</accession>
<organism evidence="2 3">
    <name type="scientific">Colocasia esculenta</name>
    <name type="common">Wild taro</name>
    <name type="synonym">Arum esculentum</name>
    <dbReference type="NCBI Taxonomy" id="4460"/>
    <lineage>
        <taxon>Eukaryota</taxon>
        <taxon>Viridiplantae</taxon>
        <taxon>Streptophyta</taxon>
        <taxon>Embryophyta</taxon>
        <taxon>Tracheophyta</taxon>
        <taxon>Spermatophyta</taxon>
        <taxon>Magnoliopsida</taxon>
        <taxon>Liliopsida</taxon>
        <taxon>Araceae</taxon>
        <taxon>Aroideae</taxon>
        <taxon>Colocasieae</taxon>
        <taxon>Colocasia</taxon>
    </lineage>
</organism>
<keyword evidence="3" id="KW-1185">Reference proteome</keyword>
<evidence type="ECO:0000313" key="3">
    <source>
        <dbReference type="Proteomes" id="UP000652761"/>
    </source>
</evidence>